<evidence type="ECO:0000259" key="1">
    <source>
        <dbReference type="PROSITE" id="PS50206"/>
    </source>
</evidence>
<dbReference type="SUPFAM" id="SSF52821">
    <property type="entry name" value="Rhodanese/Cell cycle control phosphatase"/>
    <property type="match status" value="1"/>
</dbReference>
<organism evidence="2 3">
    <name type="scientific">Rhodoferax lithotrophicus</name>
    <dbReference type="NCBI Taxonomy" id="2798804"/>
    <lineage>
        <taxon>Bacteria</taxon>
        <taxon>Pseudomonadati</taxon>
        <taxon>Pseudomonadota</taxon>
        <taxon>Betaproteobacteria</taxon>
        <taxon>Burkholderiales</taxon>
        <taxon>Comamonadaceae</taxon>
        <taxon>Rhodoferax</taxon>
    </lineage>
</organism>
<evidence type="ECO:0000313" key="3">
    <source>
        <dbReference type="Proteomes" id="UP000824366"/>
    </source>
</evidence>
<reference evidence="2 3" key="1">
    <citation type="journal article" date="2021" name="Microbiol. Spectr.">
        <title>A Single Bacterium Capable of Oxidation and Reduction of Iron at Circumneutral pH.</title>
        <authorList>
            <person name="Kato S."/>
            <person name="Ohkuma M."/>
        </authorList>
    </citation>
    <scope>NUCLEOTIDE SEQUENCE [LARGE SCALE GENOMIC DNA]</scope>
    <source>
        <strain evidence="2 3">MIZ03</strain>
    </source>
</reference>
<dbReference type="CDD" id="cd00158">
    <property type="entry name" value="RHOD"/>
    <property type="match status" value="1"/>
</dbReference>
<dbReference type="PANTHER" id="PTHR44086:SF10">
    <property type="entry name" value="THIOSULFATE SULFURTRANSFERASE_RHODANESE-LIKE DOMAIN-CONTAINING PROTEIN 3"/>
    <property type="match status" value="1"/>
</dbReference>
<feature type="domain" description="Rhodanese" evidence="1">
    <location>
        <begin position="38"/>
        <end position="151"/>
    </location>
</feature>
<name>A0ABM7MQU3_9BURK</name>
<dbReference type="Gene3D" id="3.40.250.10">
    <property type="entry name" value="Rhodanese-like domain"/>
    <property type="match status" value="1"/>
</dbReference>
<dbReference type="InterPro" id="IPR001763">
    <property type="entry name" value="Rhodanese-like_dom"/>
</dbReference>
<dbReference type="Pfam" id="PF00581">
    <property type="entry name" value="Rhodanese"/>
    <property type="match status" value="1"/>
</dbReference>
<dbReference type="Proteomes" id="UP000824366">
    <property type="component" value="Chromosome"/>
</dbReference>
<sequence>MFCVAMIASHPMNLEASELPENNAMLEMSLPTALELTHLGLATLLDIRQTFEIQMKGAIPDTLHIPLFEVKVMLGHTLTEDEQDILDAGQPKDMDAKSFFTMINQLHHERDHLLLCICNSGRRSLTAAALLRSLGYPKALSVAGGFQAWKKWQAARINAA</sequence>
<evidence type="ECO:0000313" key="2">
    <source>
        <dbReference type="EMBL" id="BCO28503.1"/>
    </source>
</evidence>
<keyword evidence="3" id="KW-1185">Reference proteome</keyword>
<dbReference type="InterPro" id="IPR036873">
    <property type="entry name" value="Rhodanese-like_dom_sf"/>
</dbReference>
<dbReference type="EMBL" id="AP024238">
    <property type="protein sequence ID" value="BCO28503.1"/>
    <property type="molecule type" value="Genomic_DNA"/>
</dbReference>
<dbReference type="PROSITE" id="PS50206">
    <property type="entry name" value="RHODANESE_3"/>
    <property type="match status" value="1"/>
</dbReference>
<dbReference type="SMART" id="SM00450">
    <property type="entry name" value="RHOD"/>
    <property type="match status" value="1"/>
</dbReference>
<protein>
    <recommendedName>
        <fullName evidence="1">Rhodanese domain-containing protein</fullName>
    </recommendedName>
</protein>
<gene>
    <name evidence="2" type="ORF">MIZ03_3409</name>
</gene>
<dbReference type="PANTHER" id="PTHR44086">
    <property type="entry name" value="THIOSULFATE SULFURTRANSFERASE RDL2, MITOCHONDRIAL-RELATED"/>
    <property type="match status" value="1"/>
</dbReference>
<proteinExistence type="predicted"/>
<accession>A0ABM7MQU3</accession>